<organism evidence="1 2">
    <name type="scientific">Leptospira alstonii serovar Sichuan str. 79601</name>
    <dbReference type="NCBI Taxonomy" id="1218565"/>
    <lineage>
        <taxon>Bacteria</taxon>
        <taxon>Pseudomonadati</taxon>
        <taxon>Spirochaetota</taxon>
        <taxon>Spirochaetia</taxon>
        <taxon>Leptospirales</taxon>
        <taxon>Leptospiraceae</taxon>
        <taxon>Leptospira</taxon>
    </lineage>
</organism>
<dbReference type="EMBL" id="ANIK01000083">
    <property type="protein sequence ID" value="EMJ92571.1"/>
    <property type="molecule type" value="Genomic_DNA"/>
</dbReference>
<proteinExistence type="predicted"/>
<dbReference type="AlphaFoldDB" id="M6CPX6"/>
<keyword evidence="1" id="KW-0449">Lipoprotein</keyword>
<evidence type="ECO:0000313" key="1">
    <source>
        <dbReference type="EMBL" id="EMJ92571.1"/>
    </source>
</evidence>
<sequence>MKKHIYSIILVLFLSCAFEMKESKINLSPIEESKLLPQQSSYRLIKRYNDRLDYQDNYSQADYLVYPALHISNGSKRTFRVTYQSDFRMNNKQTGLVWAWFGLAFTNPALYPGAYIAVYGSSFLAPVIFGFAIYNYKTEVNEIQTGTKFEIPN</sequence>
<dbReference type="PATRIC" id="fig|1218565.3.peg.3540"/>
<accession>M6CPX6</accession>
<dbReference type="Proteomes" id="UP000011988">
    <property type="component" value="Unassembled WGS sequence"/>
</dbReference>
<name>M6CPX6_9LEPT</name>
<evidence type="ECO:0000313" key="2">
    <source>
        <dbReference type="Proteomes" id="UP000011988"/>
    </source>
</evidence>
<reference evidence="1 2" key="1">
    <citation type="submission" date="2013-01" db="EMBL/GenBank/DDBJ databases">
        <authorList>
            <person name="Harkins D.M."/>
            <person name="Durkin A.S."/>
            <person name="Brinkac L.M."/>
            <person name="Haft D.H."/>
            <person name="Selengut J.D."/>
            <person name="Sanka R."/>
            <person name="DePew J."/>
            <person name="Purushe J."/>
            <person name="Galloway R.L."/>
            <person name="Vinetz J.M."/>
            <person name="Sutton G.G."/>
            <person name="Nierman W.C."/>
            <person name="Fouts D.E."/>
        </authorList>
    </citation>
    <scope>NUCLEOTIDE SEQUENCE [LARGE SCALE GENOMIC DNA]</scope>
    <source>
        <strain evidence="1 2">79601</strain>
    </source>
</reference>
<gene>
    <name evidence="1" type="ORF">LEP1GSC194_0691</name>
</gene>
<protein>
    <submittedName>
        <fullName evidence="1">Putative lipoprotein</fullName>
    </submittedName>
</protein>
<comment type="caution">
    <text evidence="1">The sequence shown here is derived from an EMBL/GenBank/DDBJ whole genome shotgun (WGS) entry which is preliminary data.</text>
</comment>
<dbReference type="PROSITE" id="PS51257">
    <property type="entry name" value="PROKAR_LIPOPROTEIN"/>
    <property type="match status" value="1"/>
</dbReference>